<evidence type="ECO:0000256" key="1">
    <source>
        <dbReference type="ARBA" id="ARBA00044755"/>
    </source>
</evidence>
<gene>
    <name evidence="2" type="ORF">A3I41_01460</name>
</gene>
<evidence type="ECO:0000313" key="3">
    <source>
        <dbReference type="Proteomes" id="UP000176593"/>
    </source>
</evidence>
<comment type="caution">
    <text evidence="2">The sequence shown here is derived from an EMBL/GenBank/DDBJ whole genome shotgun (WGS) entry which is preliminary data.</text>
</comment>
<evidence type="ECO:0000313" key="2">
    <source>
        <dbReference type="EMBL" id="OGL86383.1"/>
    </source>
</evidence>
<proteinExistence type="inferred from homology"/>
<dbReference type="AlphaFoldDB" id="A0A1F7V792"/>
<sequence>MAHAQAGSETIIAQGVKVEGDFKSNGDIAIDGELNGSLATVASLHIGESAVIHAEVSAKNAVIAGVIVGNIHVEDGLQLHASSNVTGDIVTSRLSIAEGAVVNGRISMNGKE</sequence>
<reference evidence="2 3" key="1">
    <citation type="journal article" date="2016" name="Nat. Commun.">
        <title>Thousands of microbial genomes shed light on interconnected biogeochemical processes in an aquifer system.</title>
        <authorList>
            <person name="Anantharaman K."/>
            <person name="Brown C.T."/>
            <person name="Hug L.A."/>
            <person name="Sharon I."/>
            <person name="Castelle C.J."/>
            <person name="Probst A.J."/>
            <person name="Thomas B.C."/>
            <person name="Singh A."/>
            <person name="Wilkins M.J."/>
            <person name="Karaoz U."/>
            <person name="Brodie E.L."/>
            <person name="Williams K.H."/>
            <person name="Hubbard S.S."/>
            <person name="Banfield J.F."/>
        </authorList>
    </citation>
    <scope>NUCLEOTIDE SEQUENCE [LARGE SCALE GENOMIC DNA]</scope>
</reference>
<dbReference type="Pfam" id="PF04519">
    <property type="entry name" value="Bactofilin"/>
    <property type="match status" value="1"/>
</dbReference>
<comment type="similarity">
    <text evidence="1">Belongs to the bactofilin family.</text>
</comment>
<evidence type="ECO:0008006" key="4">
    <source>
        <dbReference type="Google" id="ProtNLM"/>
    </source>
</evidence>
<name>A0A1F7V792_9BACT</name>
<accession>A0A1F7V792</accession>
<dbReference type="PANTHER" id="PTHR35024:SF4">
    <property type="entry name" value="POLYMER-FORMING CYTOSKELETAL PROTEIN"/>
    <property type="match status" value="1"/>
</dbReference>
<dbReference type="EMBL" id="MGEQ01000010">
    <property type="protein sequence ID" value="OGL86383.1"/>
    <property type="molecule type" value="Genomic_DNA"/>
</dbReference>
<organism evidence="2 3">
    <name type="scientific">Candidatus Uhrbacteria bacterium RIFCSPLOWO2_02_FULL_48_18</name>
    <dbReference type="NCBI Taxonomy" id="1802408"/>
    <lineage>
        <taxon>Bacteria</taxon>
        <taxon>Candidatus Uhriibacteriota</taxon>
    </lineage>
</organism>
<protein>
    <recommendedName>
        <fullName evidence="4">Cell shape determination protein CcmA</fullName>
    </recommendedName>
</protein>
<dbReference type="Proteomes" id="UP000176593">
    <property type="component" value="Unassembled WGS sequence"/>
</dbReference>
<dbReference type="InterPro" id="IPR007607">
    <property type="entry name" value="BacA/B"/>
</dbReference>
<dbReference type="PANTHER" id="PTHR35024">
    <property type="entry name" value="HYPOTHETICAL CYTOSOLIC PROTEIN"/>
    <property type="match status" value="1"/>
</dbReference>